<keyword evidence="4 5" id="KW-0413">Isomerase</keyword>
<protein>
    <recommendedName>
        <fullName evidence="5">Peptidyl-prolyl cis-trans isomerase</fullName>
        <shortName evidence="5">PPIase</shortName>
        <ecNumber evidence="5">5.2.1.8</ecNumber>
    </recommendedName>
</protein>
<dbReference type="GO" id="GO:0016018">
    <property type="term" value="F:cyclosporin A binding"/>
    <property type="evidence" value="ECO:0000318"/>
    <property type="project" value="GO_Central"/>
</dbReference>
<keyword evidence="3 5" id="KW-0697">Rotamase</keyword>
<comment type="function">
    <text evidence="5">PPIases accelerate the folding of proteins. It catalyzes the cis-trans isomerization of proline imidic peptide bonds in oligopeptides.</text>
</comment>
<evidence type="ECO:0000256" key="1">
    <source>
        <dbReference type="ARBA" id="ARBA00000971"/>
    </source>
</evidence>
<dbReference type="STRING" id="105231.A0A1Y1HKU1"/>
<dbReference type="OrthoDB" id="193499at2759"/>
<evidence type="ECO:0000256" key="2">
    <source>
        <dbReference type="ARBA" id="ARBA00007365"/>
    </source>
</evidence>
<keyword evidence="6" id="KW-1133">Transmembrane helix</keyword>
<proteinExistence type="inferred from homology"/>
<dbReference type="InterPro" id="IPR002130">
    <property type="entry name" value="Cyclophilin-type_PPIase_dom"/>
</dbReference>
<dbReference type="GO" id="GO:0003755">
    <property type="term" value="F:peptidyl-prolyl cis-trans isomerase activity"/>
    <property type="evidence" value="ECO:0000318"/>
    <property type="project" value="GO_Central"/>
</dbReference>
<dbReference type="PRINTS" id="PR00153">
    <property type="entry name" value="CSAPPISMRASE"/>
</dbReference>
<evidence type="ECO:0000256" key="4">
    <source>
        <dbReference type="ARBA" id="ARBA00023235"/>
    </source>
</evidence>
<dbReference type="InterPro" id="IPR029000">
    <property type="entry name" value="Cyclophilin-like_dom_sf"/>
</dbReference>
<evidence type="ECO:0000313" key="9">
    <source>
        <dbReference type="Proteomes" id="UP000054558"/>
    </source>
</evidence>
<dbReference type="EMBL" id="DF236952">
    <property type="protein sequence ID" value="GAQ77749.1"/>
    <property type="molecule type" value="Genomic_DNA"/>
</dbReference>
<feature type="domain" description="PPIase cyclophilin-type" evidence="7">
    <location>
        <begin position="81"/>
        <end position="242"/>
    </location>
</feature>
<dbReference type="GO" id="GO:0006457">
    <property type="term" value="P:protein folding"/>
    <property type="evidence" value="ECO:0000318"/>
    <property type="project" value="GO_Central"/>
</dbReference>
<comment type="similarity">
    <text evidence="2 5">Belongs to the cyclophilin-type PPIase family.</text>
</comment>
<evidence type="ECO:0000256" key="6">
    <source>
        <dbReference type="SAM" id="Phobius"/>
    </source>
</evidence>
<dbReference type="GO" id="GO:0005737">
    <property type="term" value="C:cytoplasm"/>
    <property type="evidence" value="ECO:0000318"/>
    <property type="project" value="GO_Central"/>
</dbReference>
<dbReference type="PANTHER" id="PTHR11071">
    <property type="entry name" value="PEPTIDYL-PROLYL CIS-TRANS ISOMERASE"/>
    <property type="match status" value="1"/>
</dbReference>
<evidence type="ECO:0000256" key="5">
    <source>
        <dbReference type="RuleBase" id="RU363019"/>
    </source>
</evidence>
<dbReference type="Proteomes" id="UP000054558">
    <property type="component" value="Unassembled WGS sequence"/>
</dbReference>
<organism evidence="8 9">
    <name type="scientific">Klebsormidium nitens</name>
    <name type="common">Green alga</name>
    <name type="synonym">Ulothrix nitens</name>
    <dbReference type="NCBI Taxonomy" id="105231"/>
    <lineage>
        <taxon>Eukaryota</taxon>
        <taxon>Viridiplantae</taxon>
        <taxon>Streptophyta</taxon>
        <taxon>Klebsormidiophyceae</taxon>
        <taxon>Klebsormidiales</taxon>
        <taxon>Klebsormidiaceae</taxon>
        <taxon>Klebsormidium</taxon>
    </lineage>
</organism>
<keyword evidence="6" id="KW-0472">Membrane</keyword>
<dbReference type="SUPFAM" id="SSF50891">
    <property type="entry name" value="Cyclophilin-like"/>
    <property type="match status" value="1"/>
</dbReference>
<evidence type="ECO:0000313" key="8">
    <source>
        <dbReference type="EMBL" id="GAQ77749.1"/>
    </source>
</evidence>
<dbReference type="FunFam" id="2.40.100.10:FF:000025">
    <property type="entry name" value="Peptidyl-prolyl cis-trans isomerase CYP19-2"/>
    <property type="match status" value="1"/>
</dbReference>
<reference evidence="8 9" key="1">
    <citation type="journal article" date="2014" name="Nat. Commun.">
        <title>Klebsormidium flaccidum genome reveals primary factors for plant terrestrial adaptation.</title>
        <authorList>
            <person name="Hori K."/>
            <person name="Maruyama F."/>
            <person name="Fujisawa T."/>
            <person name="Togashi T."/>
            <person name="Yamamoto N."/>
            <person name="Seo M."/>
            <person name="Sato S."/>
            <person name="Yamada T."/>
            <person name="Mori H."/>
            <person name="Tajima N."/>
            <person name="Moriyama T."/>
            <person name="Ikeuchi M."/>
            <person name="Watanabe M."/>
            <person name="Wada H."/>
            <person name="Kobayashi K."/>
            <person name="Saito M."/>
            <person name="Masuda T."/>
            <person name="Sasaki-Sekimoto Y."/>
            <person name="Mashiguchi K."/>
            <person name="Awai K."/>
            <person name="Shimojima M."/>
            <person name="Masuda S."/>
            <person name="Iwai M."/>
            <person name="Nobusawa T."/>
            <person name="Narise T."/>
            <person name="Kondo S."/>
            <person name="Saito H."/>
            <person name="Sato R."/>
            <person name="Murakawa M."/>
            <person name="Ihara Y."/>
            <person name="Oshima-Yamada Y."/>
            <person name="Ohtaka K."/>
            <person name="Satoh M."/>
            <person name="Sonobe K."/>
            <person name="Ishii M."/>
            <person name="Ohtani R."/>
            <person name="Kanamori-Sato M."/>
            <person name="Honoki R."/>
            <person name="Miyazaki D."/>
            <person name="Mochizuki H."/>
            <person name="Umetsu J."/>
            <person name="Higashi K."/>
            <person name="Shibata D."/>
            <person name="Kamiya Y."/>
            <person name="Sato N."/>
            <person name="Nakamura Y."/>
            <person name="Tabata S."/>
            <person name="Ida S."/>
            <person name="Kurokawa K."/>
            <person name="Ohta H."/>
        </authorList>
    </citation>
    <scope>NUCLEOTIDE SEQUENCE [LARGE SCALE GENOMIC DNA]</scope>
    <source>
        <strain evidence="8 9">NIES-2285</strain>
    </source>
</reference>
<dbReference type="Pfam" id="PF00160">
    <property type="entry name" value="Pro_isomerase"/>
    <property type="match status" value="1"/>
</dbReference>
<dbReference type="AlphaFoldDB" id="A0A1Y1HKU1"/>
<gene>
    <name evidence="8" type="ORF">KFL_000030280</name>
</gene>
<evidence type="ECO:0000259" key="7">
    <source>
        <dbReference type="PROSITE" id="PS50072"/>
    </source>
</evidence>
<sequence>MALTKDKRNLFMIVASIMAFIALFQVMSYFKVASSMEKEGVDPHRKIKVLSESQSQALLHPDKGRQHKGLPDRKNANPRVYFDISIDERPAGKVVFELYADRVPKTAENFRALASGTWTTASGEKLSYKGSKFHRIFPGFICQGGDLDGQGGQSIYGPTFDDEPSGLKLKHDRKGLLSMANSGPNSNGSQFSILMDAAPHLDGKFVIFGEVISGMDVVEEMNSYGRQDGVAAVSIVVTSCGEITA</sequence>
<keyword evidence="9" id="KW-1185">Reference proteome</keyword>
<dbReference type="EC" id="5.2.1.8" evidence="5"/>
<dbReference type="PROSITE" id="PS50072">
    <property type="entry name" value="CSA_PPIASE_2"/>
    <property type="match status" value="1"/>
</dbReference>
<dbReference type="OMA" id="IANCGEV"/>
<keyword evidence="6" id="KW-0812">Transmembrane</keyword>
<name>A0A1Y1HKU1_KLENI</name>
<accession>A0A1Y1HKU1</accession>
<evidence type="ECO:0000256" key="3">
    <source>
        <dbReference type="ARBA" id="ARBA00023110"/>
    </source>
</evidence>
<comment type="catalytic activity">
    <reaction evidence="1 5">
        <text>[protein]-peptidylproline (omega=180) = [protein]-peptidylproline (omega=0)</text>
        <dbReference type="Rhea" id="RHEA:16237"/>
        <dbReference type="Rhea" id="RHEA-COMP:10747"/>
        <dbReference type="Rhea" id="RHEA-COMP:10748"/>
        <dbReference type="ChEBI" id="CHEBI:83833"/>
        <dbReference type="ChEBI" id="CHEBI:83834"/>
        <dbReference type="EC" id="5.2.1.8"/>
    </reaction>
</comment>
<dbReference type="PANTHER" id="PTHR11071:SF561">
    <property type="entry name" value="PEPTIDYL-PROLYL CIS-TRANS ISOMERASE D-RELATED"/>
    <property type="match status" value="1"/>
</dbReference>
<dbReference type="Gene3D" id="2.40.100.10">
    <property type="entry name" value="Cyclophilin-like"/>
    <property type="match status" value="1"/>
</dbReference>
<feature type="transmembrane region" description="Helical" evidence="6">
    <location>
        <begin position="9"/>
        <end position="30"/>
    </location>
</feature>